<evidence type="ECO:0000256" key="3">
    <source>
        <dbReference type="ARBA" id="ARBA00022448"/>
    </source>
</evidence>
<reference evidence="11" key="1">
    <citation type="submission" date="2019-03" db="EMBL/GenBank/DDBJ databases">
        <authorList>
            <person name="Mank J."/>
            <person name="Almeida P."/>
        </authorList>
    </citation>
    <scope>NUCLEOTIDE SEQUENCE</scope>
    <source>
        <strain evidence="11">78183</strain>
    </source>
</reference>
<protein>
    <recommendedName>
        <fullName evidence="10">t-SNARE coiled-coil homology domain-containing protein</fullName>
    </recommendedName>
</protein>
<proteinExistence type="inferred from homology"/>
<keyword evidence="5" id="KW-0653">Protein transport</keyword>
<dbReference type="InterPro" id="IPR015260">
    <property type="entry name" value="Syntaxin-6/10/61_N"/>
</dbReference>
<keyword evidence="3" id="KW-0813">Transport</keyword>
<dbReference type="AlphaFoldDB" id="A0A6N2MDH6"/>
<comment type="similarity">
    <text evidence="2">Belongs to the syntaxin family.</text>
</comment>
<sequence>MSSVQDPFYICERGDSRICKLTSCNLLFTNGNGFLVIRERKCILQRICLLLVRALSGRKVDELDKAISVAARDPSWYGIDEAELEKRRRWTSTARTQVGNARKAVVAGREVNITVHRELMRMPNSQQTDKSNQYTQDNDDLIQSESDRQVLLIKQQDEELDELSASVERIGGVGLTIHEELLAQEKIIDDLGMEMDSTSNRLDFVQKKVAMVMKKASAKGQLMMILFLVVLFIILFVLVFLT</sequence>
<organism evidence="11">
    <name type="scientific">Salix viminalis</name>
    <name type="common">Common osier</name>
    <name type="synonym">Basket willow</name>
    <dbReference type="NCBI Taxonomy" id="40686"/>
    <lineage>
        <taxon>Eukaryota</taxon>
        <taxon>Viridiplantae</taxon>
        <taxon>Streptophyta</taxon>
        <taxon>Embryophyta</taxon>
        <taxon>Tracheophyta</taxon>
        <taxon>Spermatophyta</taxon>
        <taxon>Magnoliopsida</taxon>
        <taxon>eudicotyledons</taxon>
        <taxon>Gunneridae</taxon>
        <taxon>Pentapetalae</taxon>
        <taxon>rosids</taxon>
        <taxon>fabids</taxon>
        <taxon>Malpighiales</taxon>
        <taxon>Salicaceae</taxon>
        <taxon>Saliceae</taxon>
        <taxon>Salix</taxon>
    </lineage>
</organism>
<dbReference type="EMBL" id="CAADRP010001633">
    <property type="protein sequence ID" value="VFU46044.1"/>
    <property type="molecule type" value="Genomic_DNA"/>
</dbReference>
<dbReference type="PANTHER" id="PTHR12791">
    <property type="entry name" value="GOLGI SNARE BET1-RELATED"/>
    <property type="match status" value="1"/>
</dbReference>
<evidence type="ECO:0000256" key="9">
    <source>
        <dbReference type="SAM" id="Phobius"/>
    </source>
</evidence>
<dbReference type="Pfam" id="PF09177">
    <property type="entry name" value="STX6_10_61_N"/>
    <property type="match status" value="1"/>
</dbReference>
<keyword evidence="6 9" id="KW-1133">Transmembrane helix</keyword>
<keyword evidence="4 9" id="KW-0812">Transmembrane</keyword>
<feature type="domain" description="T-SNARE coiled-coil homology" evidence="10">
    <location>
        <begin position="150"/>
        <end position="212"/>
    </location>
</feature>
<dbReference type="GO" id="GO:0006886">
    <property type="term" value="P:intracellular protein transport"/>
    <property type="evidence" value="ECO:0007669"/>
    <property type="project" value="InterPro"/>
</dbReference>
<evidence type="ECO:0000313" key="11">
    <source>
        <dbReference type="EMBL" id="VFU46044.1"/>
    </source>
</evidence>
<dbReference type="Gene3D" id="1.20.58.90">
    <property type="match status" value="1"/>
</dbReference>
<dbReference type="GO" id="GO:0005802">
    <property type="term" value="C:trans-Golgi network"/>
    <property type="evidence" value="ECO:0007669"/>
    <property type="project" value="UniProtKB-ARBA"/>
</dbReference>
<evidence type="ECO:0000256" key="6">
    <source>
        <dbReference type="ARBA" id="ARBA00022989"/>
    </source>
</evidence>
<feature type="transmembrane region" description="Helical" evidence="9">
    <location>
        <begin position="222"/>
        <end position="241"/>
    </location>
</feature>
<evidence type="ECO:0000256" key="8">
    <source>
        <dbReference type="ARBA" id="ARBA00023136"/>
    </source>
</evidence>
<dbReference type="Gene3D" id="1.20.5.110">
    <property type="match status" value="1"/>
</dbReference>
<name>A0A6N2MDH6_SALVM</name>
<comment type="subcellular location">
    <subcellularLocation>
        <location evidence="1">Golgi apparatus membrane</location>
        <topology evidence="1">Single-pass type IV membrane protein</topology>
    </subcellularLocation>
</comment>
<evidence type="ECO:0000256" key="7">
    <source>
        <dbReference type="ARBA" id="ARBA00023034"/>
    </source>
</evidence>
<dbReference type="PROSITE" id="PS00914">
    <property type="entry name" value="SYNTAXIN"/>
    <property type="match status" value="1"/>
</dbReference>
<dbReference type="InterPro" id="IPR010989">
    <property type="entry name" value="SNARE"/>
</dbReference>
<evidence type="ECO:0000256" key="1">
    <source>
        <dbReference type="ARBA" id="ARBA00004409"/>
    </source>
</evidence>
<dbReference type="GO" id="GO:0048193">
    <property type="term" value="P:Golgi vesicle transport"/>
    <property type="evidence" value="ECO:0007669"/>
    <property type="project" value="InterPro"/>
</dbReference>
<dbReference type="SMART" id="SM00397">
    <property type="entry name" value="t_SNARE"/>
    <property type="match status" value="1"/>
</dbReference>
<dbReference type="GO" id="GO:0000139">
    <property type="term" value="C:Golgi membrane"/>
    <property type="evidence" value="ECO:0007669"/>
    <property type="project" value="UniProtKB-SubCell"/>
</dbReference>
<keyword evidence="7" id="KW-0333">Golgi apparatus</keyword>
<dbReference type="FunFam" id="1.20.5.110:FF:000034">
    <property type="entry name" value="syntaxin-61 isoform X1"/>
    <property type="match status" value="1"/>
</dbReference>
<evidence type="ECO:0000256" key="5">
    <source>
        <dbReference type="ARBA" id="ARBA00022927"/>
    </source>
</evidence>
<evidence type="ECO:0000256" key="2">
    <source>
        <dbReference type="ARBA" id="ARBA00009063"/>
    </source>
</evidence>
<dbReference type="GO" id="GO:0005484">
    <property type="term" value="F:SNAP receptor activity"/>
    <property type="evidence" value="ECO:0007669"/>
    <property type="project" value="InterPro"/>
</dbReference>
<dbReference type="SUPFAM" id="SSF58038">
    <property type="entry name" value="SNARE fusion complex"/>
    <property type="match status" value="1"/>
</dbReference>
<dbReference type="Pfam" id="PF05739">
    <property type="entry name" value="SNARE"/>
    <property type="match status" value="1"/>
</dbReference>
<evidence type="ECO:0000259" key="10">
    <source>
        <dbReference type="PROSITE" id="PS50192"/>
    </source>
</evidence>
<dbReference type="PROSITE" id="PS50192">
    <property type="entry name" value="T_SNARE"/>
    <property type="match status" value="1"/>
</dbReference>
<dbReference type="InterPro" id="IPR000727">
    <property type="entry name" value="T_SNARE_dom"/>
</dbReference>
<dbReference type="CDD" id="cd15841">
    <property type="entry name" value="SNARE_Qc"/>
    <property type="match status" value="1"/>
</dbReference>
<evidence type="ECO:0000256" key="4">
    <source>
        <dbReference type="ARBA" id="ARBA00022692"/>
    </source>
</evidence>
<dbReference type="SUPFAM" id="SSF47661">
    <property type="entry name" value="t-snare proteins"/>
    <property type="match status" value="1"/>
</dbReference>
<dbReference type="InterPro" id="IPR006012">
    <property type="entry name" value="Syntaxin/epimorphin_CS"/>
</dbReference>
<accession>A0A6N2MDH6</accession>
<keyword evidence="8 9" id="KW-0472">Membrane</keyword>
<gene>
    <name evidence="11" type="ORF">SVIM_LOCUS290689</name>
</gene>